<comment type="caution">
    <text evidence="2">The sequence shown here is derived from an EMBL/GenBank/DDBJ whole genome shotgun (WGS) entry which is preliminary data.</text>
</comment>
<sequence>MNDEEGTAGVTSAWSHAVEEARQQLGFPDPGVTRSVAGVAAALRPERRTEFRAELEALSEGVAFEVFLDHWWTQALADAAPGEEAREETLAFADLAVSLRIARGDSTSAPAARGEELLDTGTGGSR</sequence>
<accession>A0ABU2S265</accession>
<dbReference type="EMBL" id="JAVREV010000002">
    <property type="protein sequence ID" value="MDT0441690.1"/>
    <property type="molecule type" value="Genomic_DNA"/>
</dbReference>
<dbReference type="Proteomes" id="UP001183615">
    <property type="component" value="Unassembled WGS sequence"/>
</dbReference>
<protein>
    <submittedName>
        <fullName evidence="2">Uncharacterized protein</fullName>
    </submittedName>
</protein>
<evidence type="ECO:0000313" key="3">
    <source>
        <dbReference type="Proteomes" id="UP001183615"/>
    </source>
</evidence>
<evidence type="ECO:0000256" key="1">
    <source>
        <dbReference type="SAM" id="MobiDB-lite"/>
    </source>
</evidence>
<keyword evidence="3" id="KW-1185">Reference proteome</keyword>
<name>A0ABU2S265_9ACTN</name>
<organism evidence="2 3">
    <name type="scientific">Streptomyces johnsoniae</name>
    <dbReference type="NCBI Taxonomy" id="3075532"/>
    <lineage>
        <taxon>Bacteria</taxon>
        <taxon>Bacillati</taxon>
        <taxon>Actinomycetota</taxon>
        <taxon>Actinomycetes</taxon>
        <taxon>Kitasatosporales</taxon>
        <taxon>Streptomycetaceae</taxon>
        <taxon>Streptomyces</taxon>
    </lineage>
</organism>
<feature type="region of interest" description="Disordered" evidence="1">
    <location>
        <begin position="105"/>
        <end position="126"/>
    </location>
</feature>
<evidence type="ECO:0000313" key="2">
    <source>
        <dbReference type="EMBL" id="MDT0441690.1"/>
    </source>
</evidence>
<dbReference type="RefSeq" id="WP_311615704.1">
    <property type="nucleotide sequence ID" value="NZ_JAVREV010000002.1"/>
</dbReference>
<reference evidence="3" key="1">
    <citation type="submission" date="2023-07" db="EMBL/GenBank/DDBJ databases">
        <title>30 novel species of actinomycetes from the DSMZ collection.</title>
        <authorList>
            <person name="Nouioui I."/>
        </authorList>
    </citation>
    <scope>NUCLEOTIDE SEQUENCE [LARGE SCALE GENOMIC DNA]</scope>
    <source>
        <strain evidence="3">DSM 41886</strain>
    </source>
</reference>
<gene>
    <name evidence="2" type="ORF">RM779_03625</name>
</gene>
<proteinExistence type="predicted"/>